<sequence length="126" mass="14669">MIKDKIPDYTNEHETKRLVPTARPVRMPKRLNLKARRYWDPQRKDHKNEMTTLATTQGPPKIKQPKCMKNKPKQTETVGRRSDLAKPDKTAPKTKILTGPDKTIPKILNIERTRPPQVPQSKDNQR</sequence>
<accession>A0A397UBD7</accession>
<evidence type="ECO:0000313" key="3">
    <source>
        <dbReference type="Proteomes" id="UP000266673"/>
    </source>
</evidence>
<keyword evidence="3" id="KW-1185">Reference proteome</keyword>
<comment type="caution">
    <text evidence="2">The sequence shown here is derived from an EMBL/GenBank/DDBJ whole genome shotgun (WGS) entry which is preliminary data.</text>
</comment>
<dbReference type="AlphaFoldDB" id="A0A397UBD7"/>
<name>A0A397UBD7_9GLOM</name>
<evidence type="ECO:0000313" key="2">
    <source>
        <dbReference type="EMBL" id="RIB06941.1"/>
    </source>
</evidence>
<feature type="compositionally biased region" description="Basic residues" evidence="1">
    <location>
        <begin position="63"/>
        <end position="72"/>
    </location>
</feature>
<feature type="region of interest" description="Disordered" evidence="1">
    <location>
        <begin position="35"/>
        <end position="126"/>
    </location>
</feature>
<feature type="compositionally biased region" description="Basic and acidic residues" evidence="1">
    <location>
        <begin position="37"/>
        <end position="49"/>
    </location>
</feature>
<dbReference type="Proteomes" id="UP000266673">
    <property type="component" value="Unassembled WGS sequence"/>
</dbReference>
<proteinExistence type="predicted"/>
<organism evidence="2 3">
    <name type="scientific">Gigaspora rosea</name>
    <dbReference type="NCBI Taxonomy" id="44941"/>
    <lineage>
        <taxon>Eukaryota</taxon>
        <taxon>Fungi</taxon>
        <taxon>Fungi incertae sedis</taxon>
        <taxon>Mucoromycota</taxon>
        <taxon>Glomeromycotina</taxon>
        <taxon>Glomeromycetes</taxon>
        <taxon>Diversisporales</taxon>
        <taxon>Gigasporaceae</taxon>
        <taxon>Gigaspora</taxon>
    </lineage>
</organism>
<reference evidence="2 3" key="1">
    <citation type="submission" date="2018-06" db="EMBL/GenBank/DDBJ databases">
        <title>Comparative genomics reveals the genomic features of Rhizophagus irregularis, R. cerebriforme, R. diaphanum and Gigaspora rosea, and their symbiotic lifestyle signature.</title>
        <authorList>
            <person name="Morin E."/>
            <person name="San Clemente H."/>
            <person name="Chen E.C.H."/>
            <person name="De La Providencia I."/>
            <person name="Hainaut M."/>
            <person name="Kuo A."/>
            <person name="Kohler A."/>
            <person name="Murat C."/>
            <person name="Tang N."/>
            <person name="Roy S."/>
            <person name="Loubradou J."/>
            <person name="Henrissat B."/>
            <person name="Grigoriev I.V."/>
            <person name="Corradi N."/>
            <person name="Roux C."/>
            <person name="Martin F.M."/>
        </authorList>
    </citation>
    <scope>NUCLEOTIDE SEQUENCE [LARGE SCALE GENOMIC DNA]</scope>
    <source>
        <strain evidence="2 3">DAOM 194757</strain>
    </source>
</reference>
<feature type="compositionally biased region" description="Basic and acidic residues" evidence="1">
    <location>
        <begin position="78"/>
        <end position="91"/>
    </location>
</feature>
<protein>
    <submittedName>
        <fullName evidence="2">Uncharacterized protein</fullName>
    </submittedName>
</protein>
<dbReference type="EMBL" id="QKWP01001736">
    <property type="protein sequence ID" value="RIB06941.1"/>
    <property type="molecule type" value="Genomic_DNA"/>
</dbReference>
<evidence type="ECO:0000256" key="1">
    <source>
        <dbReference type="SAM" id="MobiDB-lite"/>
    </source>
</evidence>
<gene>
    <name evidence="2" type="ORF">C2G38_2046410</name>
</gene>